<reference evidence="3" key="1">
    <citation type="submission" date="2015-07" db="EMBL/GenBank/DDBJ databases">
        <title>Complete genome sequence and phylogenetic analysis of Limnochorda pilosa.</title>
        <authorList>
            <person name="Watanabe M."/>
            <person name="Kojima H."/>
            <person name="Fukui M."/>
        </authorList>
    </citation>
    <scope>NUCLEOTIDE SEQUENCE [LARGE SCALE GENOMIC DNA]</scope>
    <source>
        <strain evidence="3">HC45</strain>
    </source>
</reference>
<dbReference type="KEGG" id="lpil:LIP_0927"/>
<evidence type="ECO:0000256" key="1">
    <source>
        <dbReference type="SAM" id="MobiDB-lite"/>
    </source>
</evidence>
<evidence type="ECO:0000313" key="3">
    <source>
        <dbReference type="Proteomes" id="UP000065807"/>
    </source>
</evidence>
<protein>
    <submittedName>
        <fullName evidence="2">Uncharacterized protein</fullName>
    </submittedName>
</protein>
<name>A0A0K2SIY0_LIMPI</name>
<accession>A0A0K2SIY0</accession>
<gene>
    <name evidence="2" type="ORF">LIP_0927</name>
</gene>
<feature type="region of interest" description="Disordered" evidence="1">
    <location>
        <begin position="1"/>
        <end position="22"/>
    </location>
</feature>
<dbReference type="AlphaFoldDB" id="A0A0K2SIY0"/>
<evidence type="ECO:0000313" key="2">
    <source>
        <dbReference type="EMBL" id="BAS26784.1"/>
    </source>
</evidence>
<reference evidence="3" key="2">
    <citation type="journal article" date="2016" name="Int. J. Syst. Evol. Microbiol.">
        <title>Complete genome sequence and cell structure of Limnochorda pilosa, a Gram-negative spore-former within the phylum Firmicutes.</title>
        <authorList>
            <person name="Watanabe M."/>
            <person name="Kojima H."/>
            <person name="Fukui M."/>
        </authorList>
    </citation>
    <scope>NUCLEOTIDE SEQUENCE [LARGE SCALE GENOMIC DNA]</scope>
    <source>
        <strain evidence="3">HC45</strain>
    </source>
</reference>
<dbReference type="EMBL" id="AP014924">
    <property type="protein sequence ID" value="BAS26784.1"/>
    <property type="molecule type" value="Genomic_DNA"/>
</dbReference>
<keyword evidence="3" id="KW-1185">Reference proteome</keyword>
<proteinExistence type="predicted"/>
<sequence length="59" mass="6581">MGYARRNFPVPVPEVPSTEPEGLEELNGSLLEACVANRRRTRAGESRMVGELYEQSCEV</sequence>
<organism evidence="2 3">
    <name type="scientific">Limnochorda pilosa</name>
    <dbReference type="NCBI Taxonomy" id="1555112"/>
    <lineage>
        <taxon>Bacteria</taxon>
        <taxon>Bacillati</taxon>
        <taxon>Bacillota</taxon>
        <taxon>Limnochordia</taxon>
        <taxon>Limnochordales</taxon>
        <taxon>Limnochordaceae</taxon>
        <taxon>Limnochorda</taxon>
    </lineage>
</organism>
<dbReference type="Proteomes" id="UP000065807">
    <property type="component" value="Chromosome"/>
</dbReference>